<accession>A0A816IQK6</accession>
<dbReference type="Proteomes" id="UP000824890">
    <property type="component" value="Unassembled WGS sequence"/>
</dbReference>
<comment type="subcellular location">
    <subcellularLocation>
        <location evidence="1">Chromosome</location>
    </subcellularLocation>
    <subcellularLocation>
        <location evidence="2">Nucleus</location>
        <location evidence="2">Nucleolus</location>
    </subcellularLocation>
</comment>
<evidence type="ECO:0000256" key="4">
    <source>
        <dbReference type="ARBA" id="ARBA00023015"/>
    </source>
</evidence>
<dbReference type="InterPro" id="IPR036390">
    <property type="entry name" value="WH_DNA-bd_sf"/>
</dbReference>
<keyword evidence="5 10" id="KW-0175">Coiled coil</keyword>
<gene>
    <name evidence="14" type="ORF">DARMORV10_C03P89390.1</name>
    <name evidence="15" type="ORF">HID58_057373</name>
</gene>
<evidence type="ECO:0000313" key="15">
    <source>
        <dbReference type="EMBL" id="KAH0894944.1"/>
    </source>
</evidence>
<dbReference type="InterPro" id="IPR036388">
    <property type="entry name" value="WH-like_DNA-bd_sf"/>
</dbReference>
<evidence type="ECO:0000313" key="14">
    <source>
        <dbReference type="EMBL" id="CAF1712175.1"/>
    </source>
</evidence>
<name>A0A816IQK6_BRANA</name>
<dbReference type="SMART" id="SM00717">
    <property type="entry name" value="SANT"/>
    <property type="match status" value="1"/>
</dbReference>
<evidence type="ECO:0000256" key="5">
    <source>
        <dbReference type="ARBA" id="ARBA00023054"/>
    </source>
</evidence>
<feature type="domain" description="H15" evidence="13">
    <location>
        <begin position="121"/>
        <end position="192"/>
    </location>
</feature>
<dbReference type="Gene3D" id="1.10.10.10">
    <property type="entry name" value="Winged helix-like DNA-binding domain superfamily/Winged helix DNA-binding domain"/>
    <property type="match status" value="1"/>
</dbReference>
<evidence type="ECO:0000259" key="12">
    <source>
        <dbReference type="PROSITE" id="PS51294"/>
    </source>
</evidence>
<dbReference type="Pfam" id="PF00538">
    <property type="entry name" value="Linker_histone"/>
    <property type="match status" value="1"/>
</dbReference>
<dbReference type="OMA" id="APKHKWS"/>
<evidence type="ECO:0000259" key="13">
    <source>
        <dbReference type="PROSITE" id="PS51504"/>
    </source>
</evidence>
<dbReference type="AlphaFoldDB" id="A0A816IQK6"/>
<dbReference type="GO" id="GO:0005730">
    <property type="term" value="C:nucleolus"/>
    <property type="evidence" value="ECO:0007669"/>
    <property type="project" value="UniProtKB-SubCell"/>
</dbReference>
<dbReference type="PANTHER" id="PTHR46267">
    <property type="entry name" value="SINGLE MYB HISTONE 4"/>
    <property type="match status" value="1"/>
</dbReference>
<feature type="domain" description="HTH myb-type" evidence="12">
    <location>
        <begin position="20"/>
        <end position="48"/>
    </location>
</feature>
<evidence type="ECO:0000256" key="8">
    <source>
        <dbReference type="ARBA" id="ARBA00023242"/>
    </source>
</evidence>
<dbReference type="GO" id="GO:0000786">
    <property type="term" value="C:nucleosome"/>
    <property type="evidence" value="ECO:0007669"/>
    <property type="project" value="InterPro"/>
</dbReference>
<feature type="coiled-coil region" evidence="10">
    <location>
        <begin position="246"/>
        <end position="282"/>
    </location>
</feature>
<dbReference type="PROSITE" id="PS51504">
    <property type="entry name" value="H15"/>
    <property type="match status" value="1"/>
</dbReference>
<proteinExistence type="predicted"/>
<protein>
    <recommendedName>
        <fullName evidence="9">MYB transcription factor</fullName>
    </recommendedName>
</protein>
<dbReference type="PROSITE" id="PS50090">
    <property type="entry name" value="MYB_LIKE"/>
    <property type="match status" value="1"/>
</dbReference>
<keyword evidence="16" id="KW-1185">Reference proteome</keyword>
<dbReference type="SMR" id="A0A816IQK6"/>
<reference evidence="14" key="1">
    <citation type="submission" date="2021-01" db="EMBL/GenBank/DDBJ databases">
        <authorList>
            <consortium name="Genoscope - CEA"/>
            <person name="William W."/>
        </authorList>
    </citation>
    <scope>NUCLEOTIDE SEQUENCE</scope>
</reference>
<keyword evidence="8" id="KW-0539">Nucleus</keyword>
<dbReference type="InterPro" id="IPR044597">
    <property type="entry name" value="SMH1-6"/>
</dbReference>
<dbReference type="InterPro" id="IPR005818">
    <property type="entry name" value="Histone_H1/H5_H15"/>
</dbReference>
<dbReference type="SUPFAM" id="SSF46785">
    <property type="entry name" value="Winged helix' DNA-binding domain"/>
    <property type="match status" value="1"/>
</dbReference>
<evidence type="ECO:0000256" key="7">
    <source>
        <dbReference type="ARBA" id="ARBA00023163"/>
    </source>
</evidence>
<evidence type="ECO:0000256" key="10">
    <source>
        <dbReference type="SAM" id="Coils"/>
    </source>
</evidence>
<organism evidence="14">
    <name type="scientific">Brassica napus</name>
    <name type="common">Rape</name>
    <dbReference type="NCBI Taxonomy" id="3708"/>
    <lineage>
        <taxon>Eukaryota</taxon>
        <taxon>Viridiplantae</taxon>
        <taxon>Streptophyta</taxon>
        <taxon>Embryophyta</taxon>
        <taxon>Tracheophyta</taxon>
        <taxon>Spermatophyta</taxon>
        <taxon>Magnoliopsida</taxon>
        <taxon>eudicotyledons</taxon>
        <taxon>Gunneridae</taxon>
        <taxon>Pentapetalae</taxon>
        <taxon>rosids</taxon>
        <taxon>malvids</taxon>
        <taxon>Brassicales</taxon>
        <taxon>Brassicaceae</taxon>
        <taxon>Brassiceae</taxon>
        <taxon>Brassica</taxon>
    </lineage>
</organism>
<evidence type="ECO:0000313" key="16">
    <source>
        <dbReference type="Proteomes" id="UP000824890"/>
    </source>
</evidence>
<dbReference type="InterPro" id="IPR017930">
    <property type="entry name" value="Myb_dom"/>
</dbReference>
<keyword evidence="3" id="KW-0158">Chromosome</keyword>
<dbReference type="EMBL" id="HG994367">
    <property type="protein sequence ID" value="CAF1712175.1"/>
    <property type="molecule type" value="Genomic_DNA"/>
</dbReference>
<evidence type="ECO:0000256" key="1">
    <source>
        <dbReference type="ARBA" id="ARBA00004286"/>
    </source>
</evidence>
<feature type="domain" description="Myb-like" evidence="11">
    <location>
        <begin position="20"/>
        <end position="72"/>
    </location>
</feature>
<reference evidence="15 16" key="2">
    <citation type="submission" date="2021-05" db="EMBL/GenBank/DDBJ databases">
        <title>Genome Assembly of Synthetic Allotetraploid Brassica napus Reveals Homoeologous Exchanges between Subgenomes.</title>
        <authorList>
            <person name="Davis J.T."/>
        </authorList>
    </citation>
    <scope>NUCLEOTIDE SEQUENCE [LARGE SCALE GENOMIC DNA]</scope>
    <source>
        <strain evidence="16">cv. Da-Ae</strain>
        <tissue evidence="15">Seedling</tissue>
    </source>
</reference>
<dbReference type="Proteomes" id="UP001295469">
    <property type="component" value="Chromosome C03"/>
</dbReference>
<dbReference type="SMART" id="SM00526">
    <property type="entry name" value="H15"/>
    <property type="match status" value="1"/>
</dbReference>
<dbReference type="EMBL" id="JAGKQM010000013">
    <property type="protein sequence ID" value="KAH0894944.1"/>
    <property type="molecule type" value="Genomic_DNA"/>
</dbReference>
<dbReference type="PROSITE" id="PS51294">
    <property type="entry name" value="HTH_MYB"/>
    <property type="match status" value="1"/>
</dbReference>
<evidence type="ECO:0000256" key="6">
    <source>
        <dbReference type="ARBA" id="ARBA00023125"/>
    </source>
</evidence>
<sequence>MVACREGINQSYNIVMGAPKHKWSREEESALRSAVAKHGPGRWRTILKDPDFSKVLFLRSNVDLKDKWRNISVMGYGSGSRPKPVKRTLGSLPSDEEILEMVDAKNFSTTGSSALQVSSPRTPNWLDSLITEAICTMKQPGGSSKTAIGNYIQERYEVPPNFKQLLSSKLKYLSSFGSGKLIKVKRKYRIPNSTALSSHKKRHLGTLSDKKRVQNDEVSVQRQSEVDDAELAKVTIVNIHEAAAVAAQAVAEAEAAMVEADEAAKQAEIAEAEAEAAQVFAEEVSKSLKGIKQLQCADDPLLEVTERRGRS</sequence>
<dbReference type="Gene3D" id="1.10.10.60">
    <property type="entry name" value="Homeodomain-like"/>
    <property type="match status" value="1"/>
</dbReference>
<dbReference type="FunFam" id="1.10.10.60:FF:000168">
    <property type="entry name" value="Telomere repeat-binding factor 1"/>
    <property type="match status" value="1"/>
</dbReference>
<dbReference type="InterPro" id="IPR009057">
    <property type="entry name" value="Homeodomain-like_sf"/>
</dbReference>
<dbReference type="InterPro" id="IPR001005">
    <property type="entry name" value="SANT/Myb"/>
</dbReference>
<dbReference type="CDD" id="cd11660">
    <property type="entry name" value="SANT_TRF"/>
    <property type="match status" value="1"/>
</dbReference>
<dbReference type="SUPFAM" id="SSF46689">
    <property type="entry name" value="Homeodomain-like"/>
    <property type="match status" value="1"/>
</dbReference>
<keyword evidence="6" id="KW-0238">DNA-binding</keyword>
<evidence type="ECO:0000256" key="3">
    <source>
        <dbReference type="ARBA" id="ARBA00022454"/>
    </source>
</evidence>
<dbReference type="PANTHER" id="PTHR46267:SF19">
    <property type="entry name" value="MYB TRANSCRIPTION FACTOR"/>
    <property type="match status" value="1"/>
</dbReference>
<keyword evidence="4" id="KW-0805">Transcription regulation</keyword>
<dbReference type="GO" id="GO:0006334">
    <property type="term" value="P:nucleosome assembly"/>
    <property type="evidence" value="ECO:0007669"/>
    <property type="project" value="InterPro"/>
</dbReference>
<evidence type="ECO:0000256" key="9">
    <source>
        <dbReference type="ARBA" id="ARBA00032813"/>
    </source>
</evidence>
<dbReference type="Pfam" id="PF00249">
    <property type="entry name" value="Myb_DNA-binding"/>
    <property type="match status" value="1"/>
</dbReference>
<dbReference type="GO" id="GO:0003691">
    <property type="term" value="F:double-stranded telomeric DNA binding"/>
    <property type="evidence" value="ECO:0007669"/>
    <property type="project" value="InterPro"/>
</dbReference>
<keyword evidence="7" id="KW-0804">Transcription</keyword>
<dbReference type="Gramene" id="CDY03580">
    <property type="protein sequence ID" value="CDY03580"/>
    <property type="gene ID" value="GSBRNA2T00116322001"/>
</dbReference>
<evidence type="ECO:0000256" key="2">
    <source>
        <dbReference type="ARBA" id="ARBA00004604"/>
    </source>
</evidence>
<evidence type="ECO:0000259" key="11">
    <source>
        <dbReference type="PROSITE" id="PS50090"/>
    </source>
</evidence>